<dbReference type="SMART" id="SM00225">
    <property type="entry name" value="BTB"/>
    <property type="match status" value="1"/>
</dbReference>
<sequence length="362" mass="40683">MSSLTQIPNWEGLIRSDFWFRDGNIVLLAGNAAFKVHRGQLERQSEVFKDLFSLPQPEDAADLIDGCAWVELHDRPADVFHFLRAIYDGLYLASMPQASDFPMLSAVLRLSTKYLVETLRTLCLAHLSLSWPTTLAAWDTRESAAVEPKTGRYLPRETHAHPILLMELAIELSLPHLLPSAFYDLSRYGPSKIMAGTTQAAFALDVAASKEPVETSRERSVVLNKEMLVRTFKGREASQRCVSEFVARELENRSASPECANRGEDGMSRSCLESFYFIMLNILRSVGGIACGRDADPLFTLVQAAEMLTRTDFSDGQRQMGLRMCAACKADFKTSVEKAREEVWRNLPSWFGMDDLTQWAEP</sequence>
<evidence type="ECO:0000259" key="1">
    <source>
        <dbReference type="PROSITE" id="PS50097"/>
    </source>
</evidence>
<dbReference type="Pfam" id="PF00651">
    <property type="entry name" value="BTB"/>
    <property type="match status" value="1"/>
</dbReference>
<dbReference type="Proteomes" id="UP000541558">
    <property type="component" value="Unassembled WGS sequence"/>
</dbReference>
<dbReference type="EMBL" id="JAACJK010000170">
    <property type="protein sequence ID" value="KAF5320282.1"/>
    <property type="molecule type" value="Genomic_DNA"/>
</dbReference>
<dbReference type="Gene3D" id="3.30.710.10">
    <property type="entry name" value="Potassium Channel Kv1.1, Chain A"/>
    <property type="match status" value="1"/>
</dbReference>
<dbReference type="PROSITE" id="PS50097">
    <property type="entry name" value="BTB"/>
    <property type="match status" value="1"/>
</dbReference>
<evidence type="ECO:0000313" key="2">
    <source>
        <dbReference type="EMBL" id="KAF5320282.1"/>
    </source>
</evidence>
<dbReference type="InterPro" id="IPR000210">
    <property type="entry name" value="BTB/POZ_dom"/>
</dbReference>
<accession>A0A8H5BBP5</accession>
<dbReference type="InterPro" id="IPR011333">
    <property type="entry name" value="SKP1/BTB/POZ_sf"/>
</dbReference>
<organism evidence="2 3">
    <name type="scientific">Ephemerocybe angulata</name>
    <dbReference type="NCBI Taxonomy" id="980116"/>
    <lineage>
        <taxon>Eukaryota</taxon>
        <taxon>Fungi</taxon>
        <taxon>Dikarya</taxon>
        <taxon>Basidiomycota</taxon>
        <taxon>Agaricomycotina</taxon>
        <taxon>Agaricomycetes</taxon>
        <taxon>Agaricomycetidae</taxon>
        <taxon>Agaricales</taxon>
        <taxon>Agaricineae</taxon>
        <taxon>Psathyrellaceae</taxon>
        <taxon>Ephemerocybe</taxon>
    </lineage>
</organism>
<comment type="caution">
    <text evidence="2">The sequence shown here is derived from an EMBL/GenBank/DDBJ whole genome shotgun (WGS) entry which is preliminary data.</text>
</comment>
<evidence type="ECO:0000313" key="3">
    <source>
        <dbReference type="Proteomes" id="UP000541558"/>
    </source>
</evidence>
<dbReference type="AlphaFoldDB" id="A0A8H5BBP5"/>
<gene>
    <name evidence="2" type="ORF">D9611_011311</name>
</gene>
<keyword evidence="3" id="KW-1185">Reference proteome</keyword>
<name>A0A8H5BBP5_9AGAR</name>
<proteinExistence type="predicted"/>
<protein>
    <recommendedName>
        <fullName evidence="1">BTB domain-containing protein</fullName>
    </recommendedName>
</protein>
<reference evidence="2 3" key="1">
    <citation type="journal article" date="2020" name="ISME J.">
        <title>Uncovering the hidden diversity of litter-decomposition mechanisms in mushroom-forming fungi.</title>
        <authorList>
            <person name="Floudas D."/>
            <person name="Bentzer J."/>
            <person name="Ahren D."/>
            <person name="Johansson T."/>
            <person name="Persson P."/>
            <person name="Tunlid A."/>
        </authorList>
    </citation>
    <scope>NUCLEOTIDE SEQUENCE [LARGE SCALE GENOMIC DNA]</scope>
    <source>
        <strain evidence="2 3">CBS 175.51</strain>
    </source>
</reference>
<dbReference type="OrthoDB" id="3220652at2759"/>
<dbReference type="SUPFAM" id="SSF54695">
    <property type="entry name" value="POZ domain"/>
    <property type="match status" value="1"/>
</dbReference>
<feature type="domain" description="BTB" evidence="1">
    <location>
        <begin position="23"/>
        <end position="89"/>
    </location>
</feature>